<dbReference type="RefSeq" id="WP_344769988.1">
    <property type="nucleotide sequence ID" value="NZ_BAABAK010000021.1"/>
</dbReference>
<evidence type="ECO:0000313" key="2">
    <source>
        <dbReference type="EMBL" id="GAA3984637.1"/>
    </source>
</evidence>
<evidence type="ECO:0000256" key="1">
    <source>
        <dbReference type="SAM" id="MobiDB-lite"/>
    </source>
</evidence>
<protein>
    <submittedName>
        <fullName evidence="2">Uncharacterized protein</fullName>
    </submittedName>
</protein>
<gene>
    <name evidence="2" type="ORF">GCM10022246_40460</name>
</gene>
<dbReference type="Proteomes" id="UP001501081">
    <property type="component" value="Unassembled WGS sequence"/>
</dbReference>
<sequence length="73" mass="8495">MKEQQFDALQERSTNIRKIGTPNVKGGKYKGNPYMKFKKAKTEPRQKIRQLLRASLPLEELKSVRSIPIPNNR</sequence>
<reference evidence="3" key="1">
    <citation type="journal article" date="2019" name="Int. J. Syst. Evol. Microbiol.">
        <title>The Global Catalogue of Microorganisms (GCM) 10K type strain sequencing project: providing services to taxonomists for standard genome sequencing and annotation.</title>
        <authorList>
            <consortium name="The Broad Institute Genomics Platform"/>
            <consortium name="The Broad Institute Genome Sequencing Center for Infectious Disease"/>
            <person name="Wu L."/>
            <person name="Ma J."/>
        </authorList>
    </citation>
    <scope>NUCLEOTIDE SEQUENCE [LARGE SCALE GENOMIC DNA]</scope>
    <source>
        <strain evidence="3">JCM 17338</strain>
    </source>
</reference>
<comment type="caution">
    <text evidence="2">The sequence shown here is derived from an EMBL/GenBank/DDBJ whole genome shotgun (WGS) entry which is preliminary data.</text>
</comment>
<feature type="region of interest" description="Disordered" evidence="1">
    <location>
        <begin position="1"/>
        <end position="34"/>
    </location>
</feature>
<dbReference type="EMBL" id="BAABAK010000021">
    <property type="protein sequence ID" value="GAA3984637.1"/>
    <property type="molecule type" value="Genomic_DNA"/>
</dbReference>
<accession>A0ABP7QLK8</accession>
<proteinExistence type="predicted"/>
<name>A0ABP7QLK8_9SPHI</name>
<keyword evidence="3" id="KW-1185">Reference proteome</keyword>
<organism evidence="2 3">
    <name type="scientific">Pedobacter ginsengiterrae</name>
    <dbReference type="NCBI Taxonomy" id="871696"/>
    <lineage>
        <taxon>Bacteria</taxon>
        <taxon>Pseudomonadati</taxon>
        <taxon>Bacteroidota</taxon>
        <taxon>Sphingobacteriia</taxon>
        <taxon>Sphingobacteriales</taxon>
        <taxon>Sphingobacteriaceae</taxon>
        <taxon>Pedobacter</taxon>
    </lineage>
</organism>
<evidence type="ECO:0000313" key="3">
    <source>
        <dbReference type="Proteomes" id="UP001501081"/>
    </source>
</evidence>